<dbReference type="Gene3D" id="1.25.40.10">
    <property type="entry name" value="Tetratricopeptide repeat domain"/>
    <property type="match status" value="1"/>
</dbReference>
<keyword evidence="10" id="KW-1185">Reference proteome</keyword>
<evidence type="ECO:0000313" key="10">
    <source>
        <dbReference type="Proteomes" id="UP000287519"/>
    </source>
</evidence>
<dbReference type="Pfam" id="PF00486">
    <property type="entry name" value="Trans_reg_C"/>
    <property type="match status" value="1"/>
</dbReference>
<dbReference type="InterPro" id="IPR016032">
    <property type="entry name" value="Sig_transdc_resp-reg_C-effctor"/>
</dbReference>
<dbReference type="SMART" id="SM00240">
    <property type="entry name" value="FHA"/>
    <property type="match status" value="1"/>
</dbReference>
<evidence type="ECO:0000259" key="8">
    <source>
        <dbReference type="PROSITE" id="PS51755"/>
    </source>
</evidence>
<dbReference type="InterPro" id="IPR051677">
    <property type="entry name" value="AfsR-DnrI-RedD_regulator"/>
</dbReference>
<feature type="domain" description="OmpR/PhoB-type" evidence="8">
    <location>
        <begin position="6"/>
        <end position="109"/>
    </location>
</feature>
<evidence type="ECO:0000256" key="2">
    <source>
        <dbReference type="ARBA" id="ARBA00022553"/>
    </source>
</evidence>
<dbReference type="InterPro" id="IPR005158">
    <property type="entry name" value="BTAD"/>
</dbReference>
<keyword evidence="4 6" id="KW-0238">DNA-binding</keyword>
<dbReference type="InterPro" id="IPR036388">
    <property type="entry name" value="WH-like_DNA-bd_sf"/>
</dbReference>
<dbReference type="Gene3D" id="2.60.200.20">
    <property type="match status" value="1"/>
</dbReference>
<comment type="similarity">
    <text evidence="1">Belongs to the AfsR/DnrI/RedD regulatory family.</text>
</comment>
<reference evidence="9 10" key="1">
    <citation type="submission" date="2018-11" db="EMBL/GenBank/DDBJ databases">
        <title>Microbial catabolism of amino acid.</title>
        <authorList>
            <person name="Hibi M."/>
            <person name="Ogawa J."/>
        </authorList>
    </citation>
    <scope>NUCLEOTIDE SEQUENCE [LARGE SCALE GENOMIC DNA]</scope>
    <source>
        <strain evidence="9 10">C31-06</strain>
    </source>
</reference>
<keyword evidence="5" id="KW-0804">Transcription</keyword>
<gene>
    <name evidence="9" type="ORF">Rhow_007797</name>
</gene>
<evidence type="ECO:0000313" key="9">
    <source>
        <dbReference type="EMBL" id="GCE43567.1"/>
    </source>
</evidence>
<dbReference type="InterPro" id="IPR008984">
    <property type="entry name" value="SMAD_FHA_dom_sf"/>
</dbReference>
<sequence>MIGVAENVEAISPRLGLHVLGSVELTIDGAPQSLGGTKPRAVLAMLLIRRGRVVAADALAAAAWNDDPPPDYRASLHVIVSKLRKALGGADVDPKTVLATVAPGYRLSVADDDFDLARFRALSSTGGRLAEAGQFEEASAALSHALDEWKGPVLDDLRGHSFADAFAATLEEELLATASARTQAEIACGRAESVISTLIDLTNEHPLREPLWAQLITALYLAGRQSDALDACRRLRTTLADELGIDPSGPLQDLEKRILNQEPLTVTTGAMTLTLIEQQQRVATGQLRDRAGTAIPVPPAGLRIGRKNTNDLVLSHRNVSRYHAIVVATGPQYEIRDLQSSNGTLINGERIIDSAVLGHGDVIRIGSTEWSFEVIGP</sequence>
<dbReference type="GO" id="GO:0000160">
    <property type="term" value="P:phosphorelay signal transduction system"/>
    <property type="evidence" value="ECO:0007669"/>
    <property type="project" value="InterPro"/>
</dbReference>
<dbReference type="Pfam" id="PF00498">
    <property type="entry name" value="FHA"/>
    <property type="match status" value="1"/>
</dbReference>
<name>A0A402CJ12_RHOWR</name>
<dbReference type="OrthoDB" id="134712at2"/>
<feature type="DNA-binding region" description="OmpR/PhoB-type" evidence="6">
    <location>
        <begin position="6"/>
        <end position="109"/>
    </location>
</feature>
<dbReference type="CDD" id="cd15831">
    <property type="entry name" value="BTAD"/>
    <property type="match status" value="1"/>
</dbReference>
<dbReference type="AlphaFoldDB" id="A0A402CJ12"/>
<dbReference type="InterPro" id="IPR000253">
    <property type="entry name" value="FHA_dom"/>
</dbReference>
<dbReference type="FunFam" id="1.25.40.10:FF:000222">
    <property type="entry name" value="SARP family transcriptional regulator"/>
    <property type="match status" value="1"/>
</dbReference>
<dbReference type="SMART" id="SM00862">
    <property type="entry name" value="Trans_reg_C"/>
    <property type="match status" value="1"/>
</dbReference>
<evidence type="ECO:0000256" key="1">
    <source>
        <dbReference type="ARBA" id="ARBA00005820"/>
    </source>
</evidence>
<dbReference type="PANTHER" id="PTHR35807:SF1">
    <property type="entry name" value="TRANSCRIPTIONAL REGULATOR REDD"/>
    <property type="match status" value="1"/>
</dbReference>
<dbReference type="CDD" id="cd00060">
    <property type="entry name" value="FHA"/>
    <property type="match status" value="1"/>
</dbReference>
<keyword evidence="3" id="KW-0805">Transcription regulation</keyword>
<dbReference type="GO" id="GO:0006355">
    <property type="term" value="P:regulation of DNA-templated transcription"/>
    <property type="evidence" value="ECO:0007669"/>
    <property type="project" value="InterPro"/>
</dbReference>
<organism evidence="9 10">
    <name type="scientific">Rhodococcus wratislaviensis</name>
    <name type="common">Tsukamurella wratislaviensis</name>
    <dbReference type="NCBI Taxonomy" id="44752"/>
    <lineage>
        <taxon>Bacteria</taxon>
        <taxon>Bacillati</taxon>
        <taxon>Actinomycetota</taxon>
        <taxon>Actinomycetes</taxon>
        <taxon>Mycobacteriales</taxon>
        <taxon>Nocardiaceae</taxon>
        <taxon>Rhodococcus</taxon>
    </lineage>
</organism>
<dbReference type="RefSeq" id="WP_124395317.1">
    <property type="nucleotide sequence ID" value="NZ_BHYM01000079.1"/>
</dbReference>
<dbReference type="PANTHER" id="PTHR35807">
    <property type="entry name" value="TRANSCRIPTIONAL REGULATOR REDD-RELATED"/>
    <property type="match status" value="1"/>
</dbReference>
<proteinExistence type="inferred from homology"/>
<dbReference type="InterPro" id="IPR011990">
    <property type="entry name" value="TPR-like_helical_dom_sf"/>
</dbReference>
<evidence type="ECO:0000256" key="3">
    <source>
        <dbReference type="ARBA" id="ARBA00023015"/>
    </source>
</evidence>
<feature type="domain" description="FHA" evidence="7">
    <location>
        <begin position="302"/>
        <end position="351"/>
    </location>
</feature>
<evidence type="ECO:0000259" key="7">
    <source>
        <dbReference type="PROSITE" id="PS50006"/>
    </source>
</evidence>
<dbReference type="Gene3D" id="1.10.10.10">
    <property type="entry name" value="Winged helix-like DNA-binding domain superfamily/Winged helix DNA-binding domain"/>
    <property type="match status" value="1"/>
</dbReference>
<keyword evidence="2" id="KW-0597">Phosphoprotein</keyword>
<dbReference type="InterPro" id="IPR001867">
    <property type="entry name" value="OmpR/PhoB-type_DNA-bd"/>
</dbReference>
<accession>A0A402CJ12</accession>
<dbReference type="GO" id="GO:0003677">
    <property type="term" value="F:DNA binding"/>
    <property type="evidence" value="ECO:0007669"/>
    <property type="project" value="UniProtKB-UniRule"/>
</dbReference>
<protein>
    <submittedName>
        <fullName evidence="9">Transcriptional regulator, MerR family</fullName>
    </submittedName>
</protein>
<dbReference type="SUPFAM" id="SSF46894">
    <property type="entry name" value="C-terminal effector domain of the bipartite response regulators"/>
    <property type="match status" value="1"/>
</dbReference>
<dbReference type="Pfam" id="PF03704">
    <property type="entry name" value="BTAD"/>
    <property type="match status" value="1"/>
</dbReference>
<dbReference type="SUPFAM" id="SSF48452">
    <property type="entry name" value="TPR-like"/>
    <property type="match status" value="1"/>
</dbReference>
<evidence type="ECO:0000256" key="5">
    <source>
        <dbReference type="ARBA" id="ARBA00023163"/>
    </source>
</evidence>
<dbReference type="PROSITE" id="PS50006">
    <property type="entry name" value="FHA_DOMAIN"/>
    <property type="match status" value="1"/>
</dbReference>
<dbReference type="Proteomes" id="UP000287519">
    <property type="component" value="Unassembled WGS sequence"/>
</dbReference>
<dbReference type="SMART" id="SM01043">
    <property type="entry name" value="BTAD"/>
    <property type="match status" value="1"/>
</dbReference>
<dbReference type="PROSITE" id="PS51755">
    <property type="entry name" value="OMPR_PHOB"/>
    <property type="match status" value="1"/>
</dbReference>
<evidence type="ECO:0000256" key="4">
    <source>
        <dbReference type="ARBA" id="ARBA00023125"/>
    </source>
</evidence>
<dbReference type="SUPFAM" id="SSF49879">
    <property type="entry name" value="SMAD/FHA domain"/>
    <property type="match status" value="1"/>
</dbReference>
<dbReference type="EMBL" id="BHYM01000079">
    <property type="protein sequence ID" value="GCE43567.1"/>
    <property type="molecule type" value="Genomic_DNA"/>
</dbReference>
<evidence type="ECO:0000256" key="6">
    <source>
        <dbReference type="PROSITE-ProRule" id="PRU01091"/>
    </source>
</evidence>
<comment type="caution">
    <text evidence="9">The sequence shown here is derived from an EMBL/GenBank/DDBJ whole genome shotgun (WGS) entry which is preliminary data.</text>
</comment>